<dbReference type="PROSITE" id="PS51352">
    <property type="entry name" value="THIOREDOXIN_2"/>
    <property type="match status" value="1"/>
</dbReference>
<dbReference type="SUPFAM" id="SSF52833">
    <property type="entry name" value="Thioredoxin-like"/>
    <property type="match status" value="1"/>
</dbReference>
<evidence type="ECO:0000256" key="3">
    <source>
        <dbReference type="SAM" id="MobiDB-lite"/>
    </source>
</evidence>
<evidence type="ECO:0000313" key="6">
    <source>
        <dbReference type="Proteomes" id="UP000799421"/>
    </source>
</evidence>
<evidence type="ECO:0000256" key="1">
    <source>
        <dbReference type="ARBA" id="ARBA00008987"/>
    </source>
</evidence>
<dbReference type="Gene3D" id="3.40.30.10">
    <property type="entry name" value="Glutaredoxin"/>
    <property type="match status" value="1"/>
</dbReference>
<protein>
    <submittedName>
        <fullName evidence="5">Thioredoxin-like protein</fullName>
    </submittedName>
</protein>
<feature type="compositionally biased region" description="Polar residues" evidence="3">
    <location>
        <begin position="128"/>
        <end position="146"/>
    </location>
</feature>
<accession>A0A6A7BY48</accession>
<comment type="similarity">
    <text evidence="1">Belongs to the thioredoxin family.</text>
</comment>
<dbReference type="Pfam" id="PF00085">
    <property type="entry name" value="Thioredoxin"/>
    <property type="match status" value="1"/>
</dbReference>
<evidence type="ECO:0000256" key="2">
    <source>
        <dbReference type="ARBA" id="ARBA00023157"/>
    </source>
</evidence>
<keyword evidence="2" id="KW-1015">Disulfide bond</keyword>
<reference evidence="5" key="1">
    <citation type="journal article" date="2020" name="Stud. Mycol.">
        <title>101 Dothideomycetes genomes: a test case for predicting lifestyles and emergence of pathogens.</title>
        <authorList>
            <person name="Haridas S."/>
            <person name="Albert R."/>
            <person name="Binder M."/>
            <person name="Bloem J."/>
            <person name="Labutti K."/>
            <person name="Salamov A."/>
            <person name="Andreopoulos B."/>
            <person name="Baker S."/>
            <person name="Barry K."/>
            <person name="Bills G."/>
            <person name="Bluhm B."/>
            <person name="Cannon C."/>
            <person name="Castanera R."/>
            <person name="Culley D."/>
            <person name="Daum C."/>
            <person name="Ezra D."/>
            <person name="Gonzalez J."/>
            <person name="Henrissat B."/>
            <person name="Kuo A."/>
            <person name="Liang C."/>
            <person name="Lipzen A."/>
            <person name="Lutzoni F."/>
            <person name="Magnuson J."/>
            <person name="Mondo S."/>
            <person name="Nolan M."/>
            <person name="Ohm R."/>
            <person name="Pangilinan J."/>
            <person name="Park H.-J."/>
            <person name="Ramirez L."/>
            <person name="Alfaro M."/>
            <person name="Sun H."/>
            <person name="Tritt A."/>
            <person name="Yoshinaga Y."/>
            <person name="Zwiers L.-H."/>
            <person name="Turgeon B."/>
            <person name="Goodwin S."/>
            <person name="Spatafora J."/>
            <person name="Crous P."/>
            <person name="Grigoriev I."/>
        </authorList>
    </citation>
    <scope>NUCLEOTIDE SEQUENCE</scope>
    <source>
        <strain evidence="5">CBS 480.64</strain>
    </source>
</reference>
<dbReference type="EMBL" id="MU005985">
    <property type="protein sequence ID" value="KAF2860134.1"/>
    <property type="molecule type" value="Genomic_DNA"/>
</dbReference>
<dbReference type="Proteomes" id="UP000799421">
    <property type="component" value="Unassembled WGS sequence"/>
</dbReference>
<proteinExistence type="inferred from homology"/>
<organism evidence="5 6">
    <name type="scientific">Piedraia hortae CBS 480.64</name>
    <dbReference type="NCBI Taxonomy" id="1314780"/>
    <lineage>
        <taxon>Eukaryota</taxon>
        <taxon>Fungi</taxon>
        <taxon>Dikarya</taxon>
        <taxon>Ascomycota</taxon>
        <taxon>Pezizomycotina</taxon>
        <taxon>Dothideomycetes</taxon>
        <taxon>Dothideomycetidae</taxon>
        <taxon>Capnodiales</taxon>
        <taxon>Piedraiaceae</taxon>
        <taxon>Piedraia</taxon>
    </lineage>
</organism>
<dbReference type="InterPro" id="IPR013766">
    <property type="entry name" value="Thioredoxin_domain"/>
</dbReference>
<dbReference type="OrthoDB" id="19690at2759"/>
<name>A0A6A7BY48_9PEZI</name>
<feature type="domain" description="Thioredoxin" evidence="4">
    <location>
        <begin position="1"/>
        <end position="110"/>
    </location>
</feature>
<dbReference type="CDD" id="cd02947">
    <property type="entry name" value="TRX_family"/>
    <property type="match status" value="1"/>
</dbReference>
<feature type="region of interest" description="Disordered" evidence="3">
    <location>
        <begin position="115"/>
        <end position="146"/>
    </location>
</feature>
<evidence type="ECO:0000259" key="4">
    <source>
        <dbReference type="PROSITE" id="PS51352"/>
    </source>
</evidence>
<dbReference type="PANTHER" id="PTHR46115">
    <property type="entry name" value="THIOREDOXIN-LIKE PROTEIN 1"/>
    <property type="match status" value="1"/>
</dbReference>
<gene>
    <name evidence="5" type="ORF">K470DRAFT_295222</name>
</gene>
<dbReference type="InterPro" id="IPR036249">
    <property type="entry name" value="Thioredoxin-like_sf"/>
</dbReference>
<sequence>MAPPLEITSSSQLSTITRSNAYTILYFTASWCGPCKSISPIYASLSSSNTVPHLLAFAKIDTDNNRDIAQRFSVSAMPTFIALEGESKTLDTIRGADPSALKSLVERTRKLAEKKGPPGFVGKGRTLGSGTSQNAARQAPRWSTPTASPSTLVRFIGLYLWTLFSLEPRAAAAECPFAVQRQGQGSLARGRGRTLG</sequence>
<keyword evidence="6" id="KW-1185">Reference proteome</keyword>
<dbReference type="AlphaFoldDB" id="A0A6A7BY48"/>
<evidence type="ECO:0000313" key="5">
    <source>
        <dbReference type="EMBL" id="KAF2860134.1"/>
    </source>
</evidence>
<dbReference type="InterPro" id="IPR017937">
    <property type="entry name" value="Thioredoxin_CS"/>
</dbReference>
<dbReference type="PROSITE" id="PS00194">
    <property type="entry name" value="THIOREDOXIN_1"/>
    <property type="match status" value="1"/>
</dbReference>